<protein>
    <recommendedName>
        <fullName evidence="3">YhcU family protein</fullName>
    </recommendedName>
</protein>
<accession>A0A150N7P1</accession>
<organism evidence="1 2">
    <name type="scientific">Geobacillus stearothermophilus</name>
    <name type="common">Bacillus stearothermophilus</name>
    <dbReference type="NCBI Taxonomy" id="1422"/>
    <lineage>
        <taxon>Bacteria</taxon>
        <taxon>Bacillati</taxon>
        <taxon>Bacillota</taxon>
        <taxon>Bacilli</taxon>
        <taxon>Bacillales</taxon>
        <taxon>Anoxybacillaceae</taxon>
        <taxon>Geobacillus</taxon>
    </lineage>
</organism>
<proteinExistence type="predicted"/>
<name>A0A150N7P1_GEOSE</name>
<evidence type="ECO:0008006" key="3">
    <source>
        <dbReference type="Google" id="ProtNLM"/>
    </source>
</evidence>
<evidence type="ECO:0000313" key="2">
    <source>
        <dbReference type="Proteomes" id="UP000075517"/>
    </source>
</evidence>
<comment type="caution">
    <text evidence="1">The sequence shown here is derived from an EMBL/GenBank/DDBJ whole genome shotgun (WGS) entry which is preliminary data.</text>
</comment>
<sequence length="141" mass="17086">MRREKVVWTLKMMYAATPEQEHYMQYLLNYFYTDVFPYYFDDEQIRQFEEWGILSLDHEHVAYNGTMKEAFQIISALQSLITVIEYMGEHGECDQYEWLFARNQNILARHGITFPFRAKQFIHKRSMPCSMYVPAVNQWVM</sequence>
<gene>
    <name evidence="1" type="ORF">B4114_0475</name>
</gene>
<dbReference type="AlphaFoldDB" id="A0A150N7P1"/>
<evidence type="ECO:0000313" key="1">
    <source>
        <dbReference type="EMBL" id="KYD32731.1"/>
    </source>
</evidence>
<reference evidence="1 2" key="1">
    <citation type="submission" date="2016-01" db="EMBL/GenBank/DDBJ databases">
        <title>Draft Genome Sequences of Seven Thermophilic Sporeformers Isolated from Foods.</title>
        <authorList>
            <person name="Berendsen E.M."/>
            <person name="Wells-Bennik M.H."/>
            <person name="Krawcyk A.O."/>
            <person name="De Jong A."/>
            <person name="Holsappel S."/>
            <person name="Eijlander R.T."/>
            <person name="Kuipers O.P."/>
        </authorList>
    </citation>
    <scope>NUCLEOTIDE SEQUENCE [LARGE SCALE GENOMIC DNA]</scope>
    <source>
        <strain evidence="1 2">B4114</strain>
    </source>
</reference>
<dbReference type="PATRIC" id="fig|1422.17.peg.1050"/>
<dbReference type="InterPro" id="IPR020355">
    <property type="entry name" value="Uncharacterised_YhcU"/>
</dbReference>
<dbReference type="Proteomes" id="UP000075517">
    <property type="component" value="Unassembled WGS sequence"/>
</dbReference>
<dbReference type="EMBL" id="LQYY01000108">
    <property type="protein sequence ID" value="KYD32731.1"/>
    <property type="molecule type" value="Genomic_DNA"/>
</dbReference>
<dbReference type="Pfam" id="PF17326">
    <property type="entry name" value="DUF5365"/>
    <property type="match status" value="1"/>
</dbReference>